<evidence type="ECO:0000256" key="1">
    <source>
        <dbReference type="SAM" id="MobiDB-lite"/>
    </source>
</evidence>
<feature type="region of interest" description="Disordered" evidence="1">
    <location>
        <begin position="1"/>
        <end position="42"/>
    </location>
</feature>
<reference evidence="2" key="3">
    <citation type="submission" date="2020-06" db="EMBL/GenBank/DDBJ databases">
        <title>Helianthus annuus Genome sequencing and assembly Release 2.</title>
        <authorList>
            <person name="Gouzy J."/>
            <person name="Langlade N."/>
            <person name="Munos S."/>
        </authorList>
    </citation>
    <scope>NUCLEOTIDE SEQUENCE</scope>
    <source>
        <tissue evidence="2">Leaves</tissue>
    </source>
</reference>
<dbReference type="EMBL" id="CM007902">
    <property type="protein sequence ID" value="OTG00383.1"/>
    <property type="molecule type" value="Genomic_DNA"/>
</dbReference>
<keyword evidence="4" id="KW-1185">Reference proteome</keyword>
<proteinExistence type="predicted"/>
<feature type="compositionally biased region" description="Polar residues" evidence="1">
    <location>
        <begin position="26"/>
        <end position="42"/>
    </location>
</feature>
<dbReference type="EMBL" id="MNCJ02000328">
    <property type="protein sequence ID" value="KAF5771909.1"/>
    <property type="molecule type" value="Genomic_DNA"/>
</dbReference>
<dbReference type="Gramene" id="mRNA:HanXRQr2_Chr13g0570471">
    <property type="protein sequence ID" value="mRNA:HanXRQr2_Chr13g0570471"/>
    <property type="gene ID" value="HanXRQr2_Chr13g0570471"/>
</dbReference>
<organism evidence="3 4">
    <name type="scientific">Helianthus annuus</name>
    <name type="common">Common sunflower</name>
    <dbReference type="NCBI Taxonomy" id="4232"/>
    <lineage>
        <taxon>Eukaryota</taxon>
        <taxon>Viridiplantae</taxon>
        <taxon>Streptophyta</taxon>
        <taxon>Embryophyta</taxon>
        <taxon>Tracheophyta</taxon>
        <taxon>Spermatophyta</taxon>
        <taxon>Magnoliopsida</taxon>
        <taxon>eudicotyledons</taxon>
        <taxon>Gunneridae</taxon>
        <taxon>Pentapetalae</taxon>
        <taxon>asterids</taxon>
        <taxon>campanulids</taxon>
        <taxon>Asterales</taxon>
        <taxon>Asteraceae</taxon>
        <taxon>Asteroideae</taxon>
        <taxon>Heliantheae alliance</taxon>
        <taxon>Heliantheae</taxon>
        <taxon>Helianthus</taxon>
    </lineage>
</organism>
<dbReference type="Proteomes" id="UP000215914">
    <property type="component" value="Chromosome 13"/>
</dbReference>
<evidence type="ECO:0000313" key="2">
    <source>
        <dbReference type="EMBL" id="KAF5771909.1"/>
    </source>
</evidence>
<dbReference type="InParanoid" id="A0A251SPC2"/>
<protein>
    <submittedName>
        <fullName evidence="3">Uncharacterized protein</fullName>
    </submittedName>
</protein>
<evidence type="ECO:0000313" key="4">
    <source>
        <dbReference type="Proteomes" id="UP000215914"/>
    </source>
</evidence>
<accession>A0A251SPC2</accession>
<name>A0A251SPC2_HELAN</name>
<feature type="compositionally biased region" description="Basic and acidic residues" evidence="1">
    <location>
        <begin position="1"/>
        <end position="10"/>
    </location>
</feature>
<evidence type="ECO:0000313" key="3">
    <source>
        <dbReference type="EMBL" id="OTG00383.1"/>
    </source>
</evidence>
<reference evidence="2 4" key="1">
    <citation type="journal article" date="2017" name="Nature">
        <title>The sunflower genome provides insights into oil metabolism, flowering and Asterid evolution.</title>
        <authorList>
            <person name="Badouin H."/>
            <person name="Gouzy J."/>
            <person name="Grassa C.J."/>
            <person name="Murat F."/>
            <person name="Staton S.E."/>
            <person name="Cottret L."/>
            <person name="Lelandais-Briere C."/>
            <person name="Owens G.L."/>
            <person name="Carrere S."/>
            <person name="Mayjonade B."/>
            <person name="Legrand L."/>
            <person name="Gill N."/>
            <person name="Kane N.C."/>
            <person name="Bowers J.E."/>
            <person name="Hubner S."/>
            <person name="Bellec A."/>
            <person name="Berard A."/>
            <person name="Berges H."/>
            <person name="Blanchet N."/>
            <person name="Boniface M.C."/>
            <person name="Brunel D."/>
            <person name="Catrice O."/>
            <person name="Chaidir N."/>
            <person name="Claudel C."/>
            <person name="Donnadieu C."/>
            <person name="Faraut T."/>
            <person name="Fievet G."/>
            <person name="Helmstetter N."/>
            <person name="King M."/>
            <person name="Knapp S.J."/>
            <person name="Lai Z."/>
            <person name="Le Paslier M.C."/>
            <person name="Lippi Y."/>
            <person name="Lorenzon L."/>
            <person name="Mandel J.R."/>
            <person name="Marage G."/>
            <person name="Marchand G."/>
            <person name="Marquand E."/>
            <person name="Bret-Mestries E."/>
            <person name="Morien E."/>
            <person name="Nambeesan S."/>
            <person name="Nguyen T."/>
            <person name="Pegot-Espagnet P."/>
            <person name="Pouilly N."/>
            <person name="Raftis F."/>
            <person name="Sallet E."/>
            <person name="Schiex T."/>
            <person name="Thomas J."/>
            <person name="Vandecasteele C."/>
            <person name="Vares D."/>
            <person name="Vear F."/>
            <person name="Vautrin S."/>
            <person name="Crespi M."/>
            <person name="Mangin B."/>
            <person name="Burke J.M."/>
            <person name="Salse J."/>
            <person name="Munos S."/>
            <person name="Vincourt P."/>
            <person name="Rieseberg L.H."/>
            <person name="Langlade N.B."/>
        </authorList>
    </citation>
    <scope>NUCLEOTIDE SEQUENCE [LARGE SCALE GENOMIC DNA]</scope>
    <source>
        <strain evidence="4">cv. SF193</strain>
        <tissue evidence="2">Leaves</tissue>
    </source>
</reference>
<dbReference type="AlphaFoldDB" id="A0A251SPC2"/>
<gene>
    <name evidence="3" type="ORF">HannXRQ_Chr13g0390321</name>
    <name evidence="2" type="ORF">HanXRQr2_Chr13g0570471</name>
</gene>
<reference evidence="3" key="2">
    <citation type="submission" date="2017-02" db="EMBL/GenBank/DDBJ databases">
        <title>Sunflower complete genome.</title>
        <authorList>
            <person name="Langlade N."/>
            <person name="Munos S."/>
        </authorList>
    </citation>
    <scope>NUCLEOTIDE SEQUENCE [LARGE SCALE GENOMIC DNA]</scope>
    <source>
        <tissue evidence="3">Leaves</tissue>
    </source>
</reference>
<sequence>MTKQDKKVADDSSGSGASGTGFVYSGSRSRSGPSDTTDSSQSLPWAVKKVICQASNTRPSEILTRFVVTGFLSLNRIFI</sequence>